<comment type="caution">
    <text evidence="1">The sequence shown here is derived from an EMBL/GenBank/DDBJ whole genome shotgun (WGS) entry which is preliminary data.</text>
</comment>
<accession>A0ABT4CTS6</accession>
<dbReference type="Proteomes" id="UP001079657">
    <property type="component" value="Unassembled WGS sequence"/>
</dbReference>
<reference evidence="1" key="1">
    <citation type="submission" date="2022-12" db="EMBL/GenBank/DDBJ databases">
        <authorList>
            <person name="Wang J."/>
        </authorList>
    </citation>
    <scope>NUCLEOTIDE SEQUENCE</scope>
    <source>
        <strain evidence="1">HY-42-06</strain>
    </source>
</reference>
<sequence>MLKIRVNEKEYEVNNCYENVSWTGERKEKSISINVTDINVKVEFDSFVGTNLNAEILSNKDVVLTIGQDYILKETFRNISNFQSSFSMRFEKVIS</sequence>
<organism evidence="1 2">
    <name type="scientific">Clostridium ganghwense</name>
    <dbReference type="NCBI Taxonomy" id="312089"/>
    <lineage>
        <taxon>Bacteria</taxon>
        <taxon>Bacillati</taxon>
        <taxon>Bacillota</taxon>
        <taxon>Clostridia</taxon>
        <taxon>Eubacteriales</taxon>
        <taxon>Clostridiaceae</taxon>
        <taxon>Clostridium</taxon>
    </lineage>
</organism>
<dbReference type="RefSeq" id="WP_268051469.1">
    <property type="nucleotide sequence ID" value="NZ_JAPQES010000007.1"/>
</dbReference>
<keyword evidence="2" id="KW-1185">Reference proteome</keyword>
<name>A0ABT4CTS6_9CLOT</name>
<gene>
    <name evidence="1" type="ORF">OXH55_17735</name>
</gene>
<evidence type="ECO:0008006" key="3">
    <source>
        <dbReference type="Google" id="ProtNLM"/>
    </source>
</evidence>
<evidence type="ECO:0000313" key="2">
    <source>
        <dbReference type="Proteomes" id="UP001079657"/>
    </source>
</evidence>
<dbReference type="EMBL" id="JAPQES010000007">
    <property type="protein sequence ID" value="MCY6372473.1"/>
    <property type="molecule type" value="Genomic_DNA"/>
</dbReference>
<evidence type="ECO:0000313" key="1">
    <source>
        <dbReference type="EMBL" id="MCY6372473.1"/>
    </source>
</evidence>
<protein>
    <recommendedName>
        <fullName evidence="3">Phage protein</fullName>
    </recommendedName>
</protein>
<proteinExistence type="predicted"/>